<feature type="domain" description="Myb-like" evidence="2">
    <location>
        <begin position="71"/>
        <end position="105"/>
    </location>
</feature>
<comment type="caution">
    <text evidence="3">The sequence shown here is derived from an EMBL/GenBank/DDBJ whole genome shotgun (WGS) entry which is preliminary data.</text>
</comment>
<feature type="region of interest" description="Disordered" evidence="1">
    <location>
        <begin position="184"/>
        <end position="233"/>
    </location>
</feature>
<evidence type="ECO:0000259" key="2">
    <source>
        <dbReference type="PROSITE" id="PS50090"/>
    </source>
</evidence>
<evidence type="ECO:0000313" key="4">
    <source>
        <dbReference type="Proteomes" id="UP000784919"/>
    </source>
</evidence>
<evidence type="ECO:0000256" key="1">
    <source>
        <dbReference type="SAM" id="MobiDB-lite"/>
    </source>
</evidence>
<feature type="compositionally biased region" description="Basic and acidic residues" evidence="1">
    <location>
        <begin position="197"/>
        <end position="208"/>
    </location>
</feature>
<dbReference type="InterPro" id="IPR001005">
    <property type="entry name" value="SANT/Myb"/>
</dbReference>
<proteinExistence type="predicted"/>
<dbReference type="OrthoDB" id="193499at2759"/>
<reference evidence="3" key="1">
    <citation type="journal article" date="2020" name="bioRxiv">
        <title>Whole genome comparisons of ergot fungi reveals the divergence and evolution of species within the genus Claviceps are the result of varying mechanisms driving genome evolution and host range expansion.</title>
        <authorList>
            <person name="Wyka S.A."/>
            <person name="Mondo S.J."/>
            <person name="Liu M."/>
            <person name="Dettman J."/>
            <person name="Nalam V."/>
            <person name="Broders K.D."/>
        </authorList>
    </citation>
    <scope>NUCLEOTIDE SEQUENCE</scope>
    <source>
        <strain evidence="3">CCC 1102</strain>
    </source>
</reference>
<dbReference type="AlphaFoldDB" id="A0A9P7SQE6"/>
<protein>
    <recommendedName>
        <fullName evidence="2">Myb-like domain-containing protein</fullName>
    </recommendedName>
</protein>
<name>A0A9P7SQE6_9HYPO</name>
<feature type="compositionally biased region" description="Polar residues" evidence="1">
    <location>
        <begin position="209"/>
        <end position="219"/>
    </location>
</feature>
<gene>
    <name evidence="3" type="ORF">E4U56_007053</name>
</gene>
<dbReference type="CDD" id="cd00167">
    <property type="entry name" value="SANT"/>
    <property type="match status" value="1"/>
</dbReference>
<evidence type="ECO:0000313" key="3">
    <source>
        <dbReference type="EMBL" id="KAG5971213.1"/>
    </source>
</evidence>
<feature type="region of interest" description="Disordered" evidence="1">
    <location>
        <begin position="50"/>
        <end position="73"/>
    </location>
</feature>
<dbReference type="EMBL" id="SRPS01000062">
    <property type="protein sequence ID" value="KAG5971213.1"/>
    <property type="molecule type" value="Genomic_DNA"/>
</dbReference>
<accession>A0A9P7SQE6</accession>
<organism evidence="3 4">
    <name type="scientific">Claviceps arundinis</name>
    <dbReference type="NCBI Taxonomy" id="1623583"/>
    <lineage>
        <taxon>Eukaryota</taxon>
        <taxon>Fungi</taxon>
        <taxon>Dikarya</taxon>
        <taxon>Ascomycota</taxon>
        <taxon>Pezizomycotina</taxon>
        <taxon>Sordariomycetes</taxon>
        <taxon>Hypocreomycetidae</taxon>
        <taxon>Hypocreales</taxon>
        <taxon>Clavicipitaceae</taxon>
        <taxon>Claviceps</taxon>
    </lineage>
</organism>
<dbReference type="PROSITE" id="PS50090">
    <property type="entry name" value="MYB_LIKE"/>
    <property type="match status" value="1"/>
</dbReference>
<dbReference type="Proteomes" id="UP000784919">
    <property type="component" value="Unassembled WGS sequence"/>
</dbReference>
<sequence>MSVVWREAERMHWLLGKKQMRKRGTDDSFPTTRINLPLPLVDDARVIAPGQQQDEPRQYQQQGATRPTPDWSGDEETFLFAQRRNGMLWYDIARLLPGRTPNGCRIYHSEQSATGPAWTQERKNKLCKRYERLRGMMWAKIGVALNVSWRSVEVIHWRLGEEEIKERAQFVKERAGAALISHAGFGLAPPDEDGDEAHEHSDEEHDQSAYHSQHPQYQTEPAPMANEGRPGSSVTLPSFAAFMAGVPPQRYT</sequence>